<dbReference type="Gene3D" id="3.40.1620.70">
    <property type="match status" value="1"/>
</dbReference>
<dbReference type="PANTHER" id="PTHR24637:SF377">
    <property type="entry name" value="COLLAGEN TYPE IX ALPHA 1 CHAIN"/>
    <property type="match status" value="1"/>
</dbReference>
<evidence type="ECO:0000256" key="2">
    <source>
        <dbReference type="SAM" id="MobiDB-lite"/>
    </source>
</evidence>
<evidence type="ECO:0000259" key="4">
    <source>
        <dbReference type="Pfam" id="PF20010"/>
    </source>
</evidence>
<dbReference type="SUPFAM" id="SSF56436">
    <property type="entry name" value="C-type lectin-like"/>
    <property type="match status" value="1"/>
</dbReference>
<feature type="compositionally biased region" description="Low complexity" evidence="2">
    <location>
        <begin position="320"/>
        <end position="347"/>
    </location>
</feature>
<feature type="compositionally biased region" description="Basic and acidic residues" evidence="2">
    <location>
        <begin position="305"/>
        <end position="319"/>
    </location>
</feature>
<feature type="domain" description="Collagen type XV/XVIII trimerization" evidence="4">
    <location>
        <begin position="639"/>
        <end position="683"/>
    </location>
</feature>
<evidence type="ECO:0000313" key="6">
    <source>
        <dbReference type="WBParaSite" id="scaffold6455_cov263.g10860"/>
    </source>
</evidence>
<evidence type="ECO:0000313" key="5">
    <source>
        <dbReference type="Proteomes" id="UP000887561"/>
    </source>
</evidence>
<dbReference type="InterPro" id="IPR010515">
    <property type="entry name" value="Collagenase_NC10/endostatin"/>
</dbReference>
<dbReference type="PANTHER" id="PTHR24637">
    <property type="entry name" value="COLLAGEN"/>
    <property type="match status" value="1"/>
</dbReference>
<dbReference type="SUPFAM" id="SSF49899">
    <property type="entry name" value="Concanavalin A-like lectins/glucanases"/>
    <property type="match status" value="1"/>
</dbReference>
<evidence type="ECO:0000259" key="3">
    <source>
        <dbReference type="Pfam" id="PF06482"/>
    </source>
</evidence>
<name>A0A915N241_MELJA</name>
<protein>
    <submittedName>
        <fullName evidence="6">Uncharacterized protein</fullName>
    </submittedName>
</protein>
<dbReference type="Gene3D" id="3.10.100.10">
    <property type="entry name" value="Mannose-Binding Protein A, subunit A"/>
    <property type="match status" value="1"/>
</dbReference>
<dbReference type="Proteomes" id="UP000887561">
    <property type="component" value="Unplaced"/>
</dbReference>
<dbReference type="InterPro" id="IPR045463">
    <property type="entry name" value="XV/XVIII_trimerization_dom"/>
</dbReference>
<feature type="region of interest" description="Disordered" evidence="2">
    <location>
        <begin position="603"/>
        <end position="623"/>
    </location>
</feature>
<dbReference type="Pfam" id="PF06482">
    <property type="entry name" value="Endostatin"/>
    <property type="match status" value="1"/>
</dbReference>
<keyword evidence="5" id="KW-1185">Reference proteome</keyword>
<reference evidence="6" key="1">
    <citation type="submission" date="2022-11" db="UniProtKB">
        <authorList>
            <consortium name="WormBaseParasite"/>
        </authorList>
    </citation>
    <scope>IDENTIFICATION</scope>
</reference>
<dbReference type="AlphaFoldDB" id="A0A915N241"/>
<feature type="region of interest" description="Disordered" evidence="2">
    <location>
        <begin position="276"/>
        <end position="464"/>
    </location>
</feature>
<dbReference type="InterPro" id="IPR016187">
    <property type="entry name" value="CTDL_fold"/>
</dbReference>
<dbReference type="InterPro" id="IPR016186">
    <property type="entry name" value="C-type_lectin-like/link_sf"/>
</dbReference>
<dbReference type="InterPro" id="IPR013320">
    <property type="entry name" value="ConA-like_dom_sf"/>
</dbReference>
<organism evidence="5 6">
    <name type="scientific">Meloidogyne javanica</name>
    <name type="common">Root-knot nematode worm</name>
    <dbReference type="NCBI Taxonomy" id="6303"/>
    <lineage>
        <taxon>Eukaryota</taxon>
        <taxon>Metazoa</taxon>
        <taxon>Ecdysozoa</taxon>
        <taxon>Nematoda</taxon>
        <taxon>Chromadorea</taxon>
        <taxon>Rhabditida</taxon>
        <taxon>Tylenchina</taxon>
        <taxon>Tylenchomorpha</taxon>
        <taxon>Tylenchoidea</taxon>
        <taxon>Meloidogynidae</taxon>
        <taxon>Meloidogyninae</taxon>
        <taxon>Meloidogyne</taxon>
        <taxon>Meloidogyne incognita group</taxon>
    </lineage>
</organism>
<proteinExistence type="predicted"/>
<feature type="domain" description="Collagenase NC10/endostatin" evidence="3">
    <location>
        <begin position="742"/>
        <end position="908"/>
    </location>
</feature>
<accession>A0A915N241</accession>
<keyword evidence="1" id="KW-0677">Repeat</keyword>
<evidence type="ECO:0000256" key="1">
    <source>
        <dbReference type="ARBA" id="ARBA00022737"/>
    </source>
</evidence>
<dbReference type="WBParaSite" id="scaffold6455_cov263.g10860">
    <property type="protein sequence ID" value="scaffold6455_cov263.g10860"/>
    <property type="gene ID" value="scaffold6455_cov263.g10860"/>
</dbReference>
<feature type="compositionally biased region" description="Basic and acidic residues" evidence="2">
    <location>
        <begin position="361"/>
        <end position="460"/>
    </location>
</feature>
<sequence>MYEETEANLLIPVENLIDTDPRVFRTAGLDGLPAVGIKVRGVEIVVPYRIYLPRKFYRNFAILASIRPSDNLGGPTQTNISLFYTDSSSTDSSEQRSTSRVLASFLVPVFAGQWTQFALEVHEQTVGLYFRCMRYAVRQVYRHPTQLQMDDASKLYIANAGPIIVSSITDDDIISEIKSLDEAEAKKEFIRKKEAKNIEEKLQNVSPKESFLSTTEKTTKPLKKTKIEEAKSTKELIPKIKIFTTSKPIIQAKLKTETSLKNKTIFTTTTVKPEKLTKATSKREVKSKTTANPELKAESNVSEISETKTKATPKTETKLSTKSKPTTTLKSTLATTARTETEFNTTAKPEKLTTKSTKGTKSTDKSEARSKSTEKVKTKKQVKPETKSGKEAKPSKSESKQKTDSKLKTEVKPAIELKIKPETKLEKVKEKAKSEVKLKKEIKPEAKLGKEAKPKSEAKLKPVTKPAAGAIQELKLHDDPAEAANQCNENWQQIQMIPGPKGERGEPGIPGTCAATECRMPPPGPPGLQGPPGVFPGLTEHDLRRIAAWPGVKGEKGDRGECCDKTTSKQTYREGYQDGGEEEVVLLNGQHSDQLPAYNRKVHGSNSIKGEKGDRGEQGPPGLPGKLIEKPQSSSFSGVRIFQTALELLAATPNCPIGFLAFALSTQQLFIRVNSGWKQIILGGNLLTAQSGTKERTVDDYVSSPSISNNNAGDSDELNRLSYWLALDEPSSDEFRGDNEMIHLIALNEPLNGNFGGVRGADLECYKQARQFGFTTTFRAFLSSRVQDLNKVVHEDDRNYTPIVNIRGERLFDSWNSVFDGERSVHAHVPIYSFNRRDVISDNTWPDRWLWHGSTAEGSRTSTAFCDGWYSNNSNSFGNASPLHSRHSLTGQSKEANCNNRFVVLCVEVMSKFNVDSKLGKRFMSDDVIRK</sequence>
<feature type="compositionally biased region" description="Basic and acidic residues" evidence="2">
    <location>
        <begin position="276"/>
        <end position="287"/>
    </location>
</feature>
<dbReference type="Pfam" id="PF20010">
    <property type="entry name" value="Collagen_trimer"/>
    <property type="match status" value="1"/>
</dbReference>
<dbReference type="Gene3D" id="2.60.120.200">
    <property type="match status" value="1"/>
</dbReference>